<organism evidence="9 10">
    <name type="scientific">Strigamia maritima</name>
    <name type="common">European centipede</name>
    <name type="synonym">Geophilus maritimus</name>
    <dbReference type="NCBI Taxonomy" id="126957"/>
    <lineage>
        <taxon>Eukaryota</taxon>
        <taxon>Metazoa</taxon>
        <taxon>Ecdysozoa</taxon>
        <taxon>Arthropoda</taxon>
        <taxon>Myriapoda</taxon>
        <taxon>Chilopoda</taxon>
        <taxon>Pleurostigmophora</taxon>
        <taxon>Geophilomorpha</taxon>
        <taxon>Linotaeniidae</taxon>
        <taxon>Strigamia</taxon>
    </lineage>
</organism>
<evidence type="ECO:0000259" key="6">
    <source>
        <dbReference type="Pfam" id="PF26251"/>
    </source>
</evidence>
<dbReference type="OMA" id="HHSCLLV"/>
<feature type="region of interest" description="Disordered" evidence="4">
    <location>
        <begin position="148"/>
        <end position="183"/>
    </location>
</feature>
<evidence type="ECO:0000256" key="4">
    <source>
        <dbReference type="SAM" id="MobiDB-lite"/>
    </source>
</evidence>
<dbReference type="InterPro" id="IPR058563">
    <property type="entry name" value="Trs120_TRAPPC9_N"/>
</dbReference>
<evidence type="ECO:0000259" key="8">
    <source>
        <dbReference type="Pfam" id="PF26283"/>
    </source>
</evidence>
<feature type="compositionally biased region" description="Low complexity" evidence="4">
    <location>
        <begin position="295"/>
        <end position="304"/>
    </location>
</feature>
<feature type="domain" description="Trs120/TRAPPC9 fourth Ig-like" evidence="8">
    <location>
        <begin position="1202"/>
        <end position="1288"/>
    </location>
</feature>
<reference evidence="9" key="2">
    <citation type="submission" date="2015-02" db="UniProtKB">
        <authorList>
            <consortium name="EnsemblMetazoa"/>
        </authorList>
    </citation>
    <scope>IDENTIFICATION</scope>
</reference>
<dbReference type="InterPro" id="IPR058568">
    <property type="entry name" value="Ig_TRAPPC9_Trs120_4th"/>
</dbReference>
<dbReference type="PhylomeDB" id="T1J6X1"/>
<dbReference type="InterPro" id="IPR058564">
    <property type="entry name" value="TPR_TRAPPC9_Trs120"/>
</dbReference>
<dbReference type="STRING" id="126957.T1J6X1"/>
<dbReference type="InterPro" id="IPR058565">
    <property type="entry name" value="Ig_TRAPPC9_Trs120_1st"/>
</dbReference>
<comment type="subcellular location">
    <subcellularLocation>
        <location evidence="1">Golgi apparatus</location>
    </subcellularLocation>
</comment>
<dbReference type="Pfam" id="PF26283">
    <property type="entry name" value="Ig_TRAPPC9-Trs120_4th"/>
    <property type="match status" value="1"/>
</dbReference>
<feature type="region of interest" description="Disordered" evidence="4">
    <location>
        <begin position="280"/>
        <end position="304"/>
    </location>
</feature>
<dbReference type="Pfam" id="PF26251">
    <property type="entry name" value="TPR_TRAPPC9-Trs120"/>
    <property type="match status" value="1"/>
</dbReference>
<accession>T1J6X1</accession>
<evidence type="ECO:0000259" key="5">
    <source>
        <dbReference type="Pfam" id="PF08626"/>
    </source>
</evidence>
<reference evidence="10" key="1">
    <citation type="submission" date="2011-05" db="EMBL/GenBank/DDBJ databases">
        <authorList>
            <person name="Richards S.R."/>
            <person name="Qu J."/>
            <person name="Jiang H."/>
            <person name="Jhangiani S.N."/>
            <person name="Agravi P."/>
            <person name="Goodspeed R."/>
            <person name="Gross S."/>
            <person name="Mandapat C."/>
            <person name="Jackson L."/>
            <person name="Mathew T."/>
            <person name="Pu L."/>
            <person name="Thornton R."/>
            <person name="Saada N."/>
            <person name="Wilczek-Boney K.B."/>
            <person name="Lee S."/>
            <person name="Kovar C."/>
            <person name="Wu Y."/>
            <person name="Scherer S.E."/>
            <person name="Worley K.C."/>
            <person name="Muzny D.M."/>
            <person name="Gibbs R."/>
        </authorList>
    </citation>
    <scope>NUCLEOTIDE SEQUENCE</scope>
    <source>
        <strain evidence="10">Brora</strain>
    </source>
</reference>
<keyword evidence="10" id="KW-1185">Reference proteome</keyword>
<dbReference type="EMBL" id="JH431896">
    <property type="status" value="NOT_ANNOTATED_CDS"/>
    <property type="molecule type" value="Genomic_DNA"/>
</dbReference>
<feature type="domain" description="Trs120/TRAPPC9 TPR region" evidence="6">
    <location>
        <begin position="561"/>
        <end position="674"/>
    </location>
</feature>
<evidence type="ECO:0000313" key="9">
    <source>
        <dbReference type="EnsemblMetazoa" id="SMAR009400-PA"/>
    </source>
</evidence>
<dbReference type="PANTHER" id="PTHR21512:SF5">
    <property type="entry name" value="TRAFFICKING PROTEIN PARTICLE COMPLEX SUBUNIT 9"/>
    <property type="match status" value="1"/>
</dbReference>
<dbReference type="eggNOG" id="KOG1953">
    <property type="taxonomic scope" value="Eukaryota"/>
</dbReference>
<dbReference type="InterPro" id="IPR013935">
    <property type="entry name" value="Trs120_TRAPPC9"/>
</dbReference>
<evidence type="ECO:0000256" key="2">
    <source>
        <dbReference type="ARBA" id="ARBA00008459"/>
    </source>
</evidence>
<dbReference type="HOGENOM" id="CLU_004738_0_0_1"/>
<feature type="domain" description="Trs120/TRAPPC9 first Ig-like" evidence="7">
    <location>
        <begin position="728"/>
        <end position="844"/>
    </location>
</feature>
<dbReference type="Pfam" id="PF08626">
    <property type="entry name" value="TRAPPC9-Trs120"/>
    <property type="match status" value="1"/>
</dbReference>
<evidence type="ECO:0000256" key="3">
    <source>
        <dbReference type="ARBA" id="ARBA00023034"/>
    </source>
</evidence>
<sequence length="1323" mass="147548">MRSSVSVILSNPPLDTTMSYPDYNQSAEDHQCLLVIVKQIGNQLKQKTFNQLYERICRLQYVRVHQDNTQGSGSRGIWVCYKRSYPVENNEWGDFQAHRKVLGFISVGKCTNQDELESLCRAHEAAKEKYSSTIIDSRCIVVGYSPDMESPSGDSSVSVEEYSNTNPESPTDQTTFRSENSENCCGEPVDINLDPDSGVFSSPLLDGHDVDGGRLSTSANLHNGLSTAVRNVMDPASGDPIRPDVELKKRGHFRNISLPTSPIRAFVAAGGVPKNESLNFSLPPSPTCKRDHVPSSSSSSSIGSSQHNLVTVASLKSELLFYENMDDFPNLEKDLNEFISFLFYVLDSKRLDKSHEKLDRVPFLFAPCEKKDFVGLNLENRANKKRSLGRMKKHIGDLSLLAGLPVEAINYYFVAADILKSVNDWLWLAGCYEGLCAASAVTLYPRHQKKSMSLHRNLSFPVGASPNRPRPGSFSSHSLPNGMDPLEFKCKNCLSHDEIIDRYREAIVHYSKYHNATVIEMEANIKATKILILQEKYIMASEFIQNLVFVKGQQSDEEKVQRFICLSQLYTQIGFHRKAALFRRTAALKCVNSPNLDPNWTQAYYLLLQALDGYRLSLDPKQYSKDKGWPILQIQMLKDLIRISRRMGNAAVSGRHMTFLLHNLFDHLTPNERRDCCNQLSILISKCEAAPVPLVLDNGFILPAVNLTNLPCVKLFKPDNLTPHLWPLSMTIKEEDKHSSGPFIFSPLQFGHRKEKDLNSNMMDFKWVEGDACDVALHIYNPLACELKVSNMILLADGIPFETFPASLDLPAMSGPYPVNLVGTPRSSGTLEILGYSAHVFGVKSNCRLSDLPSIKKQSYAIEVIPALPQIQIITALPKAATFSSFGDTTTIVSSHTLSMYAGAVQECIITLVNSSKVNVEKVDMSLESKLEKPVESRFCTLDLESLQEDLPLEPLQSANFKAIVHAVGDFLALAKAYSEEGSLNSSNLTVPSKTTRTGSVGSTGGFTSSVRSTINYSSFRRKAADSQLPSPAVIPATKTYTPKVVEMMLKIRYSGGPGMAADYCRHSSVVINVEISPSILITKWDVLPAERPTHCYLVLDILNPTEHEMEVQYTENKKILIEAKETCRIPVPVERCPVSNFIGTSILLICLTALEVNGTASIANLVWSREMLDLIHMSPIMWEICLNDIVFNPECDLSFVLGEVINLTIAITNYSDSALSNLNLKVDCYQDYQNGQLNFRLENKMAFIGSDYFNIPVVNIQDTFKYTCGILFFVPGMYKVDIQCSSGPLSRRKSNAHEKHDSSLQTHTWKCMRAIEISIAQK</sequence>
<dbReference type="GO" id="GO:0005802">
    <property type="term" value="C:trans-Golgi network"/>
    <property type="evidence" value="ECO:0007669"/>
    <property type="project" value="TreeGrafter"/>
</dbReference>
<dbReference type="EnsemblMetazoa" id="SMAR009400-RA">
    <property type="protein sequence ID" value="SMAR009400-PA"/>
    <property type="gene ID" value="SMAR009400"/>
</dbReference>
<protein>
    <submittedName>
        <fullName evidence="9">Uncharacterized protein</fullName>
    </submittedName>
</protein>
<name>T1J6X1_STRMM</name>
<dbReference type="Proteomes" id="UP000014500">
    <property type="component" value="Unassembled WGS sequence"/>
</dbReference>
<dbReference type="PANTHER" id="PTHR21512">
    <property type="entry name" value="TRAFFICKING PROTEIN PARTICLE COMPLEX SUBUNIT 9"/>
    <property type="match status" value="1"/>
</dbReference>
<proteinExistence type="inferred from homology"/>
<evidence type="ECO:0000259" key="7">
    <source>
        <dbReference type="Pfam" id="PF26254"/>
    </source>
</evidence>
<evidence type="ECO:0000256" key="1">
    <source>
        <dbReference type="ARBA" id="ARBA00004555"/>
    </source>
</evidence>
<feature type="domain" description="Trs120/TRAPPC9 N-terminal" evidence="5">
    <location>
        <begin position="357"/>
        <end position="439"/>
    </location>
</feature>
<dbReference type="Pfam" id="PF26254">
    <property type="entry name" value="Ig_TRAPPC9-Trs120_1st"/>
    <property type="match status" value="1"/>
</dbReference>
<comment type="similarity">
    <text evidence="2">Belongs to the NIBP family.</text>
</comment>
<evidence type="ECO:0000313" key="10">
    <source>
        <dbReference type="Proteomes" id="UP000014500"/>
    </source>
</evidence>
<keyword evidence="3" id="KW-0333">Golgi apparatus</keyword>
<feature type="compositionally biased region" description="Polar residues" evidence="4">
    <location>
        <begin position="152"/>
        <end position="183"/>
    </location>
</feature>